<dbReference type="InterPro" id="IPR029058">
    <property type="entry name" value="AB_hydrolase_fold"/>
</dbReference>
<dbReference type="PANTHER" id="PTHR48098">
    <property type="entry name" value="ENTEROCHELIN ESTERASE-RELATED"/>
    <property type="match status" value="1"/>
</dbReference>
<dbReference type="Pfam" id="PF00756">
    <property type="entry name" value="Esterase"/>
    <property type="match status" value="1"/>
</dbReference>
<reference evidence="1 2" key="1">
    <citation type="submission" date="2020-02" db="EMBL/GenBank/DDBJ databases">
        <title>Complete genome of Muricauda sp. 501str8.</title>
        <authorList>
            <person name="Dong B."/>
            <person name="Zhu S."/>
            <person name="Yang J."/>
            <person name="Chen J."/>
        </authorList>
    </citation>
    <scope>NUCLEOTIDE SEQUENCE [LARGE SCALE GENOMIC DNA]</scope>
    <source>
        <strain evidence="1 2">501str8</strain>
    </source>
</reference>
<keyword evidence="2" id="KW-1185">Reference proteome</keyword>
<proteinExistence type="predicted"/>
<dbReference type="KEGG" id="mut:GVT53_02535"/>
<sequence>MRRSKSFILHTAAITITFLSSVFCFGQGKVLEAQSIKSAILDKEIDYTIYLPAGYDESKRSYPVIYLLHGYGGDENVWVQYGLIDHFMDSAIENAEIPPSIVIMPDGGQHFYINDFQGYSKFEDMFFQEFIPMVEKNYRIKKTMEHRAVVGNSMGGYGAFLYGVKHHDMFGTCVPLSAAIISLDHPMTKNPMWKGIAKNLYGMDMDSQNPSTGHWDANNPLKLIQTIPKGQLKTRFYFDIGDDDFLYSGNAKAYVELRNMEVEHEFRIHDGGHDWTFWRSSIPGFLKFIGQGFMRQ</sequence>
<dbReference type="InterPro" id="IPR000801">
    <property type="entry name" value="Esterase-like"/>
</dbReference>
<dbReference type="InterPro" id="IPR050583">
    <property type="entry name" value="Mycobacterial_A85_antigen"/>
</dbReference>
<dbReference type="Proteomes" id="UP000502928">
    <property type="component" value="Chromosome"/>
</dbReference>
<evidence type="ECO:0000313" key="2">
    <source>
        <dbReference type="Proteomes" id="UP000502928"/>
    </source>
</evidence>
<organism evidence="1 2">
    <name type="scientific">Flagellimonas oceani</name>
    <dbReference type="NCBI Taxonomy" id="2698672"/>
    <lineage>
        <taxon>Bacteria</taxon>
        <taxon>Pseudomonadati</taxon>
        <taxon>Bacteroidota</taxon>
        <taxon>Flavobacteriia</taxon>
        <taxon>Flavobacteriales</taxon>
        <taxon>Flavobacteriaceae</taxon>
        <taxon>Flagellimonas</taxon>
    </lineage>
</organism>
<evidence type="ECO:0000313" key="1">
    <source>
        <dbReference type="EMBL" id="QII43604.1"/>
    </source>
</evidence>
<dbReference type="PANTHER" id="PTHR48098:SF1">
    <property type="entry name" value="DIACYLGLYCEROL ACYLTRANSFERASE_MYCOLYLTRANSFERASE AG85A"/>
    <property type="match status" value="1"/>
</dbReference>
<dbReference type="RefSeq" id="WP_166247273.1">
    <property type="nucleotide sequence ID" value="NZ_CP049616.1"/>
</dbReference>
<dbReference type="AlphaFoldDB" id="A0A6G7IZ62"/>
<dbReference type="EMBL" id="CP049616">
    <property type="protein sequence ID" value="QII43604.1"/>
    <property type="molecule type" value="Genomic_DNA"/>
</dbReference>
<dbReference type="GO" id="GO:0016747">
    <property type="term" value="F:acyltransferase activity, transferring groups other than amino-acyl groups"/>
    <property type="evidence" value="ECO:0007669"/>
    <property type="project" value="TreeGrafter"/>
</dbReference>
<dbReference type="Gene3D" id="3.40.50.1820">
    <property type="entry name" value="alpha/beta hydrolase"/>
    <property type="match status" value="1"/>
</dbReference>
<protein>
    <submittedName>
        <fullName evidence="1">Esterase family protein</fullName>
    </submittedName>
</protein>
<accession>A0A6G7IZ62</accession>
<gene>
    <name evidence="1" type="ORF">GVT53_02535</name>
</gene>
<dbReference type="SUPFAM" id="SSF53474">
    <property type="entry name" value="alpha/beta-Hydrolases"/>
    <property type="match status" value="1"/>
</dbReference>
<name>A0A6G7IZ62_9FLAO</name>